<evidence type="ECO:0000313" key="2">
    <source>
        <dbReference type="Proteomes" id="UP000237347"/>
    </source>
</evidence>
<keyword evidence="2" id="KW-1185">Reference proteome</keyword>
<organism evidence="1 2">
    <name type="scientific">Quercus suber</name>
    <name type="common">Cork oak</name>
    <dbReference type="NCBI Taxonomy" id="58331"/>
    <lineage>
        <taxon>Eukaryota</taxon>
        <taxon>Viridiplantae</taxon>
        <taxon>Streptophyta</taxon>
        <taxon>Embryophyta</taxon>
        <taxon>Tracheophyta</taxon>
        <taxon>Spermatophyta</taxon>
        <taxon>Magnoliopsida</taxon>
        <taxon>eudicotyledons</taxon>
        <taxon>Gunneridae</taxon>
        <taxon>Pentapetalae</taxon>
        <taxon>rosids</taxon>
        <taxon>fabids</taxon>
        <taxon>Fagales</taxon>
        <taxon>Fagaceae</taxon>
        <taxon>Quercus</taxon>
    </lineage>
</organism>
<protein>
    <recommendedName>
        <fullName evidence="3">F-box domain-containing protein</fullName>
    </recommendedName>
</protein>
<evidence type="ECO:0008006" key="3">
    <source>
        <dbReference type="Google" id="ProtNLM"/>
    </source>
</evidence>
<dbReference type="PANTHER" id="PTHR35631:SF6">
    <property type="entry name" value="SECRETED PROTEIN"/>
    <property type="match status" value="1"/>
</dbReference>
<comment type="caution">
    <text evidence="1">The sequence shown here is derived from an EMBL/GenBank/DDBJ whole genome shotgun (WGS) entry which is preliminary data.</text>
</comment>
<dbReference type="EMBL" id="PKMF04000168">
    <property type="protein sequence ID" value="KAK7845551.1"/>
    <property type="molecule type" value="Genomic_DNA"/>
</dbReference>
<proteinExistence type="predicted"/>
<sequence>MQLLEDNDDYEIIDGGDPDYISELPDECMACIFQSLSSESTIVACYWGSYASPKRCTMARAWRTPPILGQSTTKFGCLVTSLDNIRAGSCFT</sequence>
<accession>A0AAW0L3Z1</accession>
<dbReference type="PANTHER" id="PTHR35631">
    <property type="entry name" value="OS08G0114150 PROTEIN"/>
    <property type="match status" value="1"/>
</dbReference>
<evidence type="ECO:0000313" key="1">
    <source>
        <dbReference type="EMBL" id="KAK7845551.1"/>
    </source>
</evidence>
<dbReference type="SUPFAM" id="SSF81383">
    <property type="entry name" value="F-box domain"/>
    <property type="match status" value="1"/>
</dbReference>
<dbReference type="Proteomes" id="UP000237347">
    <property type="component" value="Unassembled WGS sequence"/>
</dbReference>
<reference evidence="1 2" key="1">
    <citation type="journal article" date="2018" name="Sci. Data">
        <title>The draft genome sequence of cork oak.</title>
        <authorList>
            <person name="Ramos A.M."/>
            <person name="Usie A."/>
            <person name="Barbosa P."/>
            <person name="Barros P.M."/>
            <person name="Capote T."/>
            <person name="Chaves I."/>
            <person name="Simoes F."/>
            <person name="Abreu I."/>
            <person name="Carrasquinho I."/>
            <person name="Faro C."/>
            <person name="Guimaraes J.B."/>
            <person name="Mendonca D."/>
            <person name="Nobrega F."/>
            <person name="Rodrigues L."/>
            <person name="Saibo N.J.M."/>
            <person name="Varela M.C."/>
            <person name="Egas C."/>
            <person name="Matos J."/>
            <person name="Miguel C.M."/>
            <person name="Oliveira M.M."/>
            <person name="Ricardo C.P."/>
            <person name="Goncalves S."/>
        </authorList>
    </citation>
    <scope>NUCLEOTIDE SEQUENCE [LARGE SCALE GENOMIC DNA]</scope>
    <source>
        <strain evidence="2">cv. HL8</strain>
    </source>
</reference>
<gene>
    <name evidence="1" type="ORF">CFP56_009135</name>
</gene>
<dbReference type="InterPro" id="IPR036047">
    <property type="entry name" value="F-box-like_dom_sf"/>
</dbReference>
<dbReference type="AlphaFoldDB" id="A0AAW0L3Z1"/>
<name>A0AAW0L3Z1_QUESU</name>